<dbReference type="Gene3D" id="3.10.129.10">
    <property type="entry name" value="Hotdog Thioesterase"/>
    <property type="match status" value="1"/>
</dbReference>
<keyword evidence="2" id="KW-0732">Signal</keyword>
<dbReference type="SUPFAM" id="SSF54637">
    <property type="entry name" value="Thioesterase/thiol ester dehydrase-isomerase"/>
    <property type="match status" value="1"/>
</dbReference>
<dbReference type="Pfam" id="PF13279">
    <property type="entry name" value="4HBT_2"/>
    <property type="match status" value="1"/>
</dbReference>
<evidence type="ECO:0008006" key="5">
    <source>
        <dbReference type="Google" id="ProtNLM"/>
    </source>
</evidence>
<evidence type="ECO:0000256" key="2">
    <source>
        <dbReference type="SAM" id="SignalP"/>
    </source>
</evidence>
<keyword evidence="4" id="KW-1185">Reference proteome</keyword>
<organism evidence="3 4">
    <name type="scientific">Kuraishia capsulata CBS 1993</name>
    <dbReference type="NCBI Taxonomy" id="1382522"/>
    <lineage>
        <taxon>Eukaryota</taxon>
        <taxon>Fungi</taxon>
        <taxon>Dikarya</taxon>
        <taxon>Ascomycota</taxon>
        <taxon>Saccharomycotina</taxon>
        <taxon>Pichiomycetes</taxon>
        <taxon>Pichiales</taxon>
        <taxon>Pichiaceae</taxon>
        <taxon>Kuraishia</taxon>
    </lineage>
</organism>
<feature type="chain" id="PRO_5004880495" description="Thioesterase domain-containing protein" evidence="2">
    <location>
        <begin position="21"/>
        <end position="210"/>
    </location>
</feature>
<evidence type="ECO:0000313" key="3">
    <source>
        <dbReference type="EMBL" id="CDK24976.1"/>
    </source>
</evidence>
<evidence type="ECO:0000256" key="1">
    <source>
        <dbReference type="ARBA" id="ARBA00038476"/>
    </source>
</evidence>
<dbReference type="PANTHER" id="PTHR12475">
    <property type="match status" value="1"/>
</dbReference>
<accession>W6MGL9</accession>
<dbReference type="CDD" id="cd00586">
    <property type="entry name" value="4HBT"/>
    <property type="match status" value="1"/>
</dbReference>
<dbReference type="RefSeq" id="XP_022456991.1">
    <property type="nucleotide sequence ID" value="XM_022605532.1"/>
</dbReference>
<dbReference type="GeneID" id="34518379"/>
<sequence>MIGTVFKWLSIAILLSSYKSLPGSYYVRFYYALMRIVLFSKTSNKGKDILKVKSRLLTFCSLGECDFYLHKSNSTFLEEMDMARTELMLSLYKPLFAIDKLGSWPFLPVGSVDISFLKEIKPFQKYWVDSRVVSWDEKWLFVLSEFKVSSGKGERVCCTAITKYVFKDPKTRATIPPAIAAEKSGLVFDEQEIEANYASVSRSKEQLNFS</sequence>
<dbReference type="EMBL" id="HG793125">
    <property type="protein sequence ID" value="CDK24976.1"/>
    <property type="molecule type" value="Genomic_DNA"/>
</dbReference>
<protein>
    <recommendedName>
        <fullName evidence="5">Thioesterase domain-containing protein</fullName>
    </recommendedName>
</protein>
<reference evidence="3" key="1">
    <citation type="submission" date="2013-12" db="EMBL/GenBank/DDBJ databases">
        <authorList>
            <person name="Genoscope - CEA"/>
        </authorList>
    </citation>
    <scope>NUCLEOTIDE SEQUENCE</scope>
    <source>
        <strain evidence="3">CBS 1993</strain>
    </source>
</reference>
<evidence type="ECO:0000313" key="4">
    <source>
        <dbReference type="Proteomes" id="UP000019384"/>
    </source>
</evidence>
<dbReference type="Proteomes" id="UP000019384">
    <property type="component" value="Unassembled WGS sequence"/>
</dbReference>
<gene>
    <name evidence="3" type="ORF">KUCA_T00000943001</name>
</gene>
<dbReference type="InterPro" id="IPR029069">
    <property type="entry name" value="HotDog_dom_sf"/>
</dbReference>
<proteinExistence type="inferred from homology"/>
<reference evidence="3" key="2">
    <citation type="submission" date="2014-02" db="EMBL/GenBank/DDBJ databases">
        <title>Complete DNA sequence of /Kuraishia capsulata/ illustrates novel genomic features among budding yeasts (/Saccharomycotina/).</title>
        <authorList>
            <person name="Morales L."/>
            <person name="Noel B."/>
            <person name="Porcel B."/>
            <person name="Marcet-Houben M."/>
            <person name="Hullo M-F."/>
            <person name="Sacerdot C."/>
            <person name="Tekaia F."/>
            <person name="Leh-Louis V."/>
            <person name="Despons L."/>
            <person name="Khanna V."/>
            <person name="Aury J-M."/>
            <person name="Barbe V."/>
            <person name="Couloux A."/>
            <person name="Labadie K."/>
            <person name="Pelletier E."/>
            <person name="Souciet J-L."/>
            <person name="Boekhout T."/>
            <person name="Gabaldon T."/>
            <person name="Wincker P."/>
            <person name="Dujon B."/>
        </authorList>
    </citation>
    <scope>NUCLEOTIDE SEQUENCE</scope>
    <source>
        <strain evidence="3">CBS 1993</strain>
    </source>
</reference>
<dbReference type="PANTHER" id="PTHR12475:SF4">
    <property type="entry name" value="PROTEIN THEM6"/>
    <property type="match status" value="1"/>
</dbReference>
<feature type="signal peptide" evidence="2">
    <location>
        <begin position="1"/>
        <end position="20"/>
    </location>
</feature>
<dbReference type="InterPro" id="IPR051490">
    <property type="entry name" value="THEM6_lcsJ_thioesterase"/>
</dbReference>
<name>W6MGL9_9ASCO</name>
<comment type="similarity">
    <text evidence="1">Belongs to the lcsJ thioesterase family.</text>
</comment>
<dbReference type="HOGENOM" id="CLU_040660_3_0_1"/>
<dbReference type="OrthoDB" id="265761at2759"/>
<dbReference type="AlphaFoldDB" id="W6MGL9"/>